<keyword evidence="7" id="KW-1185">Reference proteome</keyword>
<sequence>MFSDFAKALGQLTDPRFRRVLLLGVGLTIALLAVATVGFAWLVGLFVPDTVSLPWIGDVNWLDNVASWATVGLMLVLSVVLMVPVAAAFTGIFLDDVAAAVEDRYYPGLPKVGSVPLMDTLRDSTSLILVTIGVNLVALILLFFVGPLAPVLFWVVNGYLLGREFFQMAAMRREGREGATRMRKRHTAQIWVAGTLMAVPLTIPVVNLLIPVIGAATFTHMYHRLAGRPA</sequence>
<keyword evidence="4 5" id="KW-0472">Membrane</keyword>
<comment type="subcellular location">
    <subcellularLocation>
        <location evidence="1">Membrane</location>
        <topology evidence="1">Multi-pass membrane protein</topology>
    </subcellularLocation>
</comment>
<feature type="transmembrane region" description="Helical" evidence="5">
    <location>
        <begin position="67"/>
        <end position="94"/>
    </location>
</feature>
<dbReference type="InterPro" id="IPR059112">
    <property type="entry name" value="CysZ/EI24"/>
</dbReference>
<evidence type="ECO:0000256" key="1">
    <source>
        <dbReference type="ARBA" id="ARBA00004141"/>
    </source>
</evidence>
<dbReference type="Proteomes" id="UP000322080">
    <property type="component" value="Unassembled WGS sequence"/>
</dbReference>
<dbReference type="RefSeq" id="WP_148379100.1">
    <property type="nucleotide sequence ID" value="NZ_VSIY01000013.1"/>
</dbReference>
<evidence type="ECO:0000256" key="4">
    <source>
        <dbReference type="ARBA" id="ARBA00023136"/>
    </source>
</evidence>
<evidence type="ECO:0000256" key="5">
    <source>
        <dbReference type="SAM" id="Phobius"/>
    </source>
</evidence>
<feature type="transmembrane region" description="Helical" evidence="5">
    <location>
        <begin position="127"/>
        <end position="145"/>
    </location>
</feature>
<evidence type="ECO:0000256" key="3">
    <source>
        <dbReference type="ARBA" id="ARBA00022989"/>
    </source>
</evidence>
<evidence type="ECO:0000313" key="7">
    <source>
        <dbReference type="Proteomes" id="UP000322080"/>
    </source>
</evidence>
<keyword evidence="2 5" id="KW-0812">Transmembrane</keyword>
<dbReference type="EMBL" id="VSIY01000013">
    <property type="protein sequence ID" value="TYB80761.1"/>
    <property type="molecule type" value="Genomic_DNA"/>
</dbReference>
<dbReference type="AlphaFoldDB" id="A0A5D0RIJ6"/>
<protein>
    <recommendedName>
        <fullName evidence="8">CysZ-like protein</fullName>
    </recommendedName>
</protein>
<accession>A0A5D0RIJ6</accession>
<dbReference type="Pfam" id="PF07264">
    <property type="entry name" value="EI24"/>
    <property type="match status" value="1"/>
</dbReference>
<name>A0A5D0RIJ6_9RHOB</name>
<proteinExistence type="predicted"/>
<reference evidence="6 7" key="1">
    <citation type="submission" date="2019-08" db="EMBL/GenBank/DDBJ databases">
        <title>Identification of a novel species of the genus Boseongicola.</title>
        <authorList>
            <person name="Zhang X.-Q."/>
        </authorList>
    </citation>
    <scope>NUCLEOTIDE SEQUENCE [LARGE SCALE GENOMIC DNA]</scope>
    <source>
        <strain evidence="6 7">HY14</strain>
    </source>
</reference>
<keyword evidence="3 5" id="KW-1133">Transmembrane helix</keyword>
<evidence type="ECO:0008006" key="8">
    <source>
        <dbReference type="Google" id="ProtNLM"/>
    </source>
</evidence>
<gene>
    <name evidence="6" type="ORF">FVF75_13685</name>
</gene>
<evidence type="ECO:0000256" key="2">
    <source>
        <dbReference type="ARBA" id="ARBA00022692"/>
    </source>
</evidence>
<feature type="transmembrane region" description="Helical" evidence="5">
    <location>
        <begin position="190"/>
        <end position="213"/>
    </location>
</feature>
<organism evidence="6 7">
    <name type="scientific">Maritimibacter fusiformis</name>
    <dbReference type="NCBI Taxonomy" id="2603819"/>
    <lineage>
        <taxon>Bacteria</taxon>
        <taxon>Pseudomonadati</taxon>
        <taxon>Pseudomonadota</taxon>
        <taxon>Alphaproteobacteria</taxon>
        <taxon>Rhodobacterales</taxon>
        <taxon>Roseobacteraceae</taxon>
        <taxon>Maritimibacter</taxon>
    </lineage>
</organism>
<comment type="caution">
    <text evidence="6">The sequence shown here is derived from an EMBL/GenBank/DDBJ whole genome shotgun (WGS) entry which is preliminary data.</text>
</comment>
<evidence type="ECO:0000313" key="6">
    <source>
        <dbReference type="EMBL" id="TYB80761.1"/>
    </source>
</evidence>
<feature type="transmembrane region" description="Helical" evidence="5">
    <location>
        <begin position="20"/>
        <end position="47"/>
    </location>
</feature>